<evidence type="ECO:0000256" key="4">
    <source>
        <dbReference type="ARBA" id="ARBA00022884"/>
    </source>
</evidence>
<keyword evidence="3 7" id="KW-0862">Zinc</keyword>
<dbReference type="FunFam" id="3.30.70.330:FF:000647">
    <property type="entry name" value="CCCH zinc finger and RRM domain protein"/>
    <property type="match status" value="1"/>
</dbReference>
<dbReference type="AlphaFoldDB" id="A0AAJ0F9Q5"/>
<comment type="caution">
    <text evidence="11">The sequence shown here is derived from an EMBL/GenBank/DDBJ whole genome shotgun (WGS) entry which is preliminary data.</text>
</comment>
<feature type="region of interest" description="Disordered" evidence="8">
    <location>
        <begin position="299"/>
        <end position="322"/>
    </location>
</feature>
<dbReference type="InterPro" id="IPR002483">
    <property type="entry name" value="PWI_dom"/>
</dbReference>
<dbReference type="Pfam" id="PF01480">
    <property type="entry name" value="PWI"/>
    <property type="match status" value="1"/>
</dbReference>
<gene>
    <name evidence="11" type="ORF">QBC47DRAFT_357197</name>
</gene>
<keyword evidence="1 7" id="KW-0479">Metal-binding</keyword>
<protein>
    <recommendedName>
        <fullName evidence="13">CCCH zinc finger and RRM domain-containing protein</fullName>
    </recommendedName>
</protein>
<feature type="domain" description="RRM" evidence="9">
    <location>
        <begin position="330"/>
        <end position="402"/>
    </location>
</feature>
<dbReference type="Gene3D" id="3.30.70.330">
    <property type="match status" value="1"/>
</dbReference>
<comment type="function">
    <text evidence="5">May be involved in the turnover of nuclear polyadenylated (pA+) RNA.</text>
</comment>
<feature type="compositionally biased region" description="Low complexity" evidence="8">
    <location>
        <begin position="148"/>
        <end position="157"/>
    </location>
</feature>
<keyword evidence="4 6" id="KW-0694">RNA-binding</keyword>
<dbReference type="InterPro" id="IPR000504">
    <property type="entry name" value="RRM_dom"/>
</dbReference>
<dbReference type="InterPro" id="IPR045137">
    <property type="entry name" value="RBM26/27"/>
</dbReference>
<name>A0AAJ0F9Q5_9PEZI</name>
<dbReference type="GO" id="GO:0008270">
    <property type="term" value="F:zinc ion binding"/>
    <property type="evidence" value="ECO:0007669"/>
    <property type="project" value="UniProtKB-KW"/>
</dbReference>
<feature type="zinc finger region" description="C3H1-type" evidence="7">
    <location>
        <begin position="230"/>
        <end position="258"/>
    </location>
</feature>
<dbReference type="InterPro" id="IPR036855">
    <property type="entry name" value="Znf_CCCH_sf"/>
</dbReference>
<evidence type="ECO:0008006" key="13">
    <source>
        <dbReference type="Google" id="ProtNLM"/>
    </source>
</evidence>
<dbReference type="Gene3D" id="4.10.1000.10">
    <property type="entry name" value="Zinc finger, CCCH-type"/>
    <property type="match status" value="1"/>
</dbReference>
<evidence type="ECO:0000256" key="2">
    <source>
        <dbReference type="ARBA" id="ARBA00022771"/>
    </source>
</evidence>
<proteinExistence type="predicted"/>
<dbReference type="InterPro" id="IPR035979">
    <property type="entry name" value="RBD_domain_sf"/>
</dbReference>
<reference evidence="11" key="1">
    <citation type="submission" date="2023-06" db="EMBL/GenBank/DDBJ databases">
        <title>Genome-scale phylogeny and comparative genomics of the fungal order Sordariales.</title>
        <authorList>
            <consortium name="Lawrence Berkeley National Laboratory"/>
            <person name="Hensen N."/>
            <person name="Bonometti L."/>
            <person name="Westerberg I."/>
            <person name="Brannstrom I.O."/>
            <person name="Guillou S."/>
            <person name="Cros-Aarteil S."/>
            <person name="Calhoun S."/>
            <person name="Haridas S."/>
            <person name="Kuo A."/>
            <person name="Mondo S."/>
            <person name="Pangilinan J."/>
            <person name="Riley R."/>
            <person name="Labutti K."/>
            <person name="Andreopoulos B."/>
            <person name="Lipzen A."/>
            <person name="Chen C."/>
            <person name="Yanf M."/>
            <person name="Daum C."/>
            <person name="Ng V."/>
            <person name="Clum A."/>
            <person name="Steindorff A."/>
            <person name="Ohm R."/>
            <person name="Martin F."/>
            <person name="Silar P."/>
            <person name="Natvig D."/>
            <person name="Lalanne C."/>
            <person name="Gautier V."/>
            <person name="Ament-Velasquez S.L."/>
            <person name="Kruys A."/>
            <person name="Hutchinson M.I."/>
            <person name="Powell A.J."/>
            <person name="Barry K."/>
            <person name="Miller A.N."/>
            <person name="Grigoriev I.V."/>
            <person name="Debuchy R."/>
            <person name="Gladieux P."/>
            <person name="Thoren M.H."/>
            <person name="Johannesson H."/>
        </authorList>
    </citation>
    <scope>NUCLEOTIDE SEQUENCE</scope>
    <source>
        <strain evidence="11">PSN4</strain>
    </source>
</reference>
<dbReference type="PROSITE" id="PS50102">
    <property type="entry name" value="RRM"/>
    <property type="match status" value="1"/>
</dbReference>
<evidence type="ECO:0000313" key="11">
    <source>
        <dbReference type="EMBL" id="KAK1759327.1"/>
    </source>
</evidence>
<feature type="compositionally biased region" description="Low complexity" evidence="8">
    <location>
        <begin position="668"/>
        <end position="682"/>
    </location>
</feature>
<evidence type="ECO:0000256" key="5">
    <source>
        <dbReference type="ARBA" id="ARBA00043866"/>
    </source>
</evidence>
<dbReference type="PANTHER" id="PTHR14398:SF0">
    <property type="entry name" value="ZINC FINGER PROTEIN SWM"/>
    <property type="match status" value="1"/>
</dbReference>
<dbReference type="GO" id="GO:0005634">
    <property type="term" value="C:nucleus"/>
    <property type="evidence" value="ECO:0007669"/>
    <property type="project" value="TreeGrafter"/>
</dbReference>
<dbReference type="EMBL" id="MU839828">
    <property type="protein sequence ID" value="KAK1759327.1"/>
    <property type="molecule type" value="Genomic_DNA"/>
</dbReference>
<feature type="compositionally biased region" description="Basic residues" evidence="8">
    <location>
        <begin position="306"/>
        <end position="315"/>
    </location>
</feature>
<feature type="region of interest" description="Disordered" evidence="8">
    <location>
        <begin position="489"/>
        <end position="516"/>
    </location>
</feature>
<feature type="region of interest" description="Disordered" evidence="8">
    <location>
        <begin position="538"/>
        <end position="557"/>
    </location>
</feature>
<dbReference type="Proteomes" id="UP001239445">
    <property type="component" value="Unassembled WGS sequence"/>
</dbReference>
<dbReference type="CDD" id="cd12257">
    <property type="entry name" value="RRM1_RBM26_like"/>
    <property type="match status" value="1"/>
</dbReference>
<feature type="region of interest" description="Disordered" evidence="8">
    <location>
        <begin position="113"/>
        <end position="183"/>
    </location>
</feature>
<accession>A0AAJ0F9Q5</accession>
<dbReference type="SUPFAM" id="SSF90229">
    <property type="entry name" value="CCCH zinc finger"/>
    <property type="match status" value="1"/>
</dbReference>
<feature type="compositionally biased region" description="Polar residues" evidence="8">
    <location>
        <begin position="406"/>
        <end position="427"/>
    </location>
</feature>
<dbReference type="PANTHER" id="PTHR14398">
    <property type="entry name" value="RNA RECOGNITION RRM/RNP DOMAIN"/>
    <property type="match status" value="1"/>
</dbReference>
<dbReference type="SMART" id="SM00356">
    <property type="entry name" value="ZnF_C3H1"/>
    <property type="match status" value="1"/>
</dbReference>
<dbReference type="SMART" id="SM00360">
    <property type="entry name" value="RRM"/>
    <property type="match status" value="1"/>
</dbReference>
<dbReference type="GO" id="GO:0003723">
    <property type="term" value="F:RNA binding"/>
    <property type="evidence" value="ECO:0007669"/>
    <property type="project" value="UniProtKB-UniRule"/>
</dbReference>
<dbReference type="Pfam" id="PF14605">
    <property type="entry name" value="Nup35_RRM_2"/>
    <property type="match status" value="1"/>
</dbReference>
<evidence type="ECO:0000256" key="6">
    <source>
        <dbReference type="PROSITE-ProRule" id="PRU00176"/>
    </source>
</evidence>
<keyword evidence="2 7" id="KW-0863">Zinc-finger</keyword>
<feature type="region of interest" description="Disordered" evidence="8">
    <location>
        <begin position="655"/>
        <end position="747"/>
    </location>
</feature>
<evidence type="ECO:0000256" key="8">
    <source>
        <dbReference type="SAM" id="MobiDB-lite"/>
    </source>
</evidence>
<evidence type="ECO:0000256" key="3">
    <source>
        <dbReference type="ARBA" id="ARBA00022833"/>
    </source>
</evidence>
<evidence type="ECO:0000259" key="10">
    <source>
        <dbReference type="PROSITE" id="PS50103"/>
    </source>
</evidence>
<sequence>MLFPEEDAGHLKAWIVKRIENNSVADADVLADYVLALLGHDGSVEDVRKLCELEVPDFLKEGEDPAKFVNDVFEAIEHKAYLPGAQPPPSSRPAAAFAHGFLKGSTAPYNPPPAAGLSYDDMPSTETPHFTGTLGWSLPGSKKRGWDGDSQQQQGQLHGEDGKFGSQNSKRAKLNGRARGPDGLPLQPGFANAEMLQFAPGQHGINPLMMFPVHPMHLGRNPFPQMPPQGRKRQRCRDFDTKGYCSRGATCPFQHGDDPVFPPTFGQPALLPGHDEYDPSNALLGGGLFAMSNLMAAQRPPLGRNQGKKGKRKPKAPFSADGPVFDKTKTTIVVEGIPEENFTEEQVREYFSTFGNITEVSMQPYKRLAIVKYDNWGSANAAYRSPKAVFDNRFVKVFWYKDDESSLPQSVPTEGTKTLSVSGSGDANSPAPISEAEMKEIMKRQEEAQRLHEEKMQKLKEIEHQREELEKKQKELLTKHQEEKAKLEAKLAEKNGGVAPSEEKDKTSKPMSQSEALRAQLAALEEEAKQLGIDPDAASEAGWSASGGFGGSRGYHRGRGYAPRGRASFRGRGNHHAAYAMYSLDNRPKKVVITGVDFTVPEKDEVLRQHLFGVGEFTDITATPESTEVTFKDRKTAEKFFYGIHMHNKTIPGVEGQIEPSWAGGGSTSSTPTPSTAGSMSAYFKAQSAFSKPPHRRNGSLDGGNGDGHGSVTSDKDVQITLDRPPGQDDMDYDDYDVADSNQWDIE</sequence>
<evidence type="ECO:0000256" key="1">
    <source>
        <dbReference type="ARBA" id="ARBA00022723"/>
    </source>
</evidence>
<feature type="domain" description="C3H1-type" evidence="10">
    <location>
        <begin position="230"/>
        <end position="258"/>
    </location>
</feature>
<dbReference type="InterPro" id="IPR012677">
    <property type="entry name" value="Nucleotide-bd_a/b_plait_sf"/>
</dbReference>
<evidence type="ECO:0000313" key="12">
    <source>
        <dbReference type="Proteomes" id="UP001239445"/>
    </source>
</evidence>
<feature type="compositionally biased region" description="Acidic residues" evidence="8">
    <location>
        <begin position="729"/>
        <end position="738"/>
    </location>
</feature>
<dbReference type="Pfam" id="PF00642">
    <property type="entry name" value="zf-CCCH"/>
    <property type="match status" value="1"/>
</dbReference>
<evidence type="ECO:0000259" key="9">
    <source>
        <dbReference type="PROSITE" id="PS50102"/>
    </source>
</evidence>
<dbReference type="PROSITE" id="PS50103">
    <property type="entry name" value="ZF_C3H1"/>
    <property type="match status" value="1"/>
</dbReference>
<dbReference type="SUPFAM" id="SSF54928">
    <property type="entry name" value="RNA-binding domain, RBD"/>
    <property type="match status" value="1"/>
</dbReference>
<feature type="region of interest" description="Disordered" evidence="8">
    <location>
        <begin position="405"/>
        <end position="434"/>
    </location>
</feature>
<dbReference type="InterPro" id="IPR000571">
    <property type="entry name" value="Znf_CCCH"/>
</dbReference>
<evidence type="ECO:0000256" key="7">
    <source>
        <dbReference type="PROSITE-ProRule" id="PRU00723"/>
    </source>
</evidence>
<keyword evidence="12" id="KW-1185">Reference proteome</keyword>
<organism evidence="11 12">
    <name type="scientific">Echria macrotheca</name>
    <dbReference type="NCBI Taxonomy" id="438768"/>
    <lineage>
        <taxon>Eukaryota</taxon>
        <taxon>Fungi</taxon>
        <taxon>Dikarya</taxon>
        <taxon>Ascomycota</taxon>
        <taxon>Pezizomycotina</taxon>
        <taxon>Sordariomycetes</taxon>
        <taxon>Sordariomycetidae</taxon>
        <taxon>Sordariales</taxon>
        <taxon>Schizotheciaceae</taxon>
        <taxon>Echria</taxon>
    </lineage>
</organism>